<dbReference type="Proteomes" id="UP001652582">
    <property type="component" value="Chromosome 21"/>
</dbReference>
<dbReference type="Gene3D" id="2.30.30.40">
    <property type="entry name" value="SH3 Domains"/>
    <property type="match status" value="1"/>
</dbReference>
<dbReference type="Gene3D" id="3.90.1140.10">
    <property type="entry name" value="Cyclic phosphodiesterase"/>
    <property type="match status" value="1"/>
</dbReference>
<dbReference type="GO" id="GO:0004721">
    <property type="term" value="F:phosphoprotein phosphatase activity"/>
    <property type="evidence" value="ECO:0007669"/>
    <property type="project" value="UniProtKB-KW"/>
</dbReference>
<evidence type="ECO:0000256" key="10">
    <source>
        <dbReference type="SAM" id="MobiDB-lite"/>
    </source>
</evidence>
<dbReference type="GO" id="GO:0005829">
    <property type="term" value="C:cytosol"/>
    <property type="evidence" value="ECO:0007669"/>
    <property type="project" value="UniProtKB-SubCell"/>
</dbReference>
<comment type="catalytic activity">
    <reaction evidence="7">
        <text>ecdysone 22-phosphate + H2O = ecdysone + phosphate</text>
        <dbReference type="Rhea" id="RHEA:63576"/>
        <dbReference type="ChEBI" id="CHEBI:15377"/>
        <dbReference type="ChEBI" id="CHEBI:16688"/>
        <dbReference type="ChEBI" id="CHEBI:43474"/>
        <dbReference type="ChEBI" id="CHEBI:147380"/>
    </reaction>
</comment>
<dbReference type="InterPro" id="IPR013078">
    <property type="entry name" value="His_Pase_superF_clade-1"/>
</dbReference>
<dbReference type="SUPFAM" id="SSF50044">
    <property type="entry name" value="SH3-domain"/>
    <property type="match status" value="1"/>
</dbReference>
<dbReference type="InterPro" id="IPR009060">
    <property type="entry name" value="UBA-like_sf"/>
</dbReference>
<evidence type="ECO:0000313" key="14">
    <source>
        <dbReference type="RefSeq" id="XP_023935934.1"/>
    </source>
</evidence>
<evidence type="ECO:0000256" key="1">
    <source>
        <dbReference type="ARBA" id="ARBA00004514"/>
    </source>
</evidence>
<dbReference type="OrthoDB" id="414418at2759"/>
<dbReference type="Pfam" id="PF00300">
    <property type="entry name" value="His_Phos_1"/>
    <property type="match status" value="1"/>
</dbReference>
<dbReference type="AlphaFoldDB" id="A0A6J1MN46"/>
<accession>A0A6J1MN46</accession>
<dbReference type="CTD" id="42840"/>
<dbReference type="Gene3D" id="1.10.8.10">
    <property type="entry name" value="DNA helicase RuvA subunit, C-terminal domain"/>
    <property type="match status" value="1"/>
</dbReference>
<name>A0A6J1MN46_BICAN</name>
<dbReference type="Pfam" id="PF22562">
    <property type="entry name" value="UBA_7"/>
    <property type="match status" value="1"/>
</dbReference>
<comment type="catalytic activity">
    <reaction evidence="6">
        <text>2-deoxyecdysone 22-phosphate + H2O = 2-deoxyecdysone + phosphate</text>
        <dbReference type="Rhea" id="RHEA:63584"/>
        <dbReference type="ChEBI" id="CHEBI:15377"/>
        <dbReference type="ChEBI" id="CHEBI:19566"/>
        <dbReference type="ChEBI" id="CHEBI:43474"/>
        <dbReference type="ChEBI" id="CHEBI:147386"/>
    </reaction>
</comment>
<evidence type="ECO:0000256" key="8">
    <source>
        <dbReference type="ARBA" id="ARBA00074288"/>
    </source>
</evidence>
<evidence type="ECO:0000313" key="13">
    <source>
        <dbReference type="Proteomes" id="UP001652582"/>
    </source>
</evidence>
<gene>
    <name evidence="14" type="primary">LOC112044346</name>
</gene>
<evidence type="ECO:0000256" key="4">
    <source>
        <dbReference type="ARBA" id="ARBA00022912"/>
    </source>
</evidence>
<dbReference type="PANTHER" id="PTHR16469:SF27">
    <property type="entry name" value="UBIQUITIN-ASSOCIATED AND SH3 DOMAIN-CONTAINING BA-RELATED"/>
    <property type="match status" value="1"/>
</dbReference>
<dbReference type="CDD" id="cd14301">
    <property type="entry name" value="UBA_UBS3B"/>
    <property type="match status" value="1"/>
</dbReference>
<evidence type="ECO:0000256" key="5">
    <source>
        <dbReference type="ARBA" id="ARBA00050567"/>
    </source>
</evidence>
<evidence type="ECO:0000256" key="7">
    <source>
        <dbReference type="ARBA" id="ARBA00052011"/>
    </source>
</evidence>
<dbReference type="InterPro" id="IPR051710">
    <property type="entry name" value="Phosphatase_SH3-domain"/>
</dbReference>
<dbReference type="PROSITE" id="PS50030">
    <property type="entry name" value="UBA"/>
    <property type="match status" value="1"/>
</dbReference>
<dbReference type="Pfam" id="PF14604">
    <property type="entry name" value="SH3_9"/>
    <property type="match status" value="1"/>
</dbReference>
<dbReference type="SUPFAM" id="SSF46934">
    <property type="entry name" value="UBA-like"/>
    <property type="match status" value="1"/>
</dbReference>
<keyword evidence="4" id="KW-0378">Hydrolase</keyword>
<keyword evidence="3" id="KW-0963">Cytoplasm</keyword>
<evidence type="ECO:0000256" key="2">
    <source>
        <dbReference type="ARBA" id="ARBA00022443"/>
    </source>
</evidence>
<evidence type="ECO:0000259" key="11">
    <source>
        <dbReference type="PROSITE" id="PS50002"/>
    </source>
</evidence>
<dbReference type="GO" id="GO:0102531">
    <property type="term" value="F:ecdysteroid-phosphate phosphatase activity"/>
    <property type="evidence" value="ECO:0007669"/>
    <property type="project" value="UniProtKB-ARBA"/>
</dbReference>
<dbReference type="Gene3D" id="3.40.50.1240">
    <property type="entry name" value="Phosphoglycerate mutase-like"/>
    <property type="match status" value="1"/>
</dbReference>
<dbReference type="InterPro" id="IPR029033">
    <property type="entry name" value="His_PPase_superfam"/>
</dbReference>
<comment type="catalytic activity">
    <reaction evidence="5">
        <text>20-hydroxyecdysone 22-phosphate + H2O = 20-hydroxyecdysone + phosphate</text>
        <dbReference type="Rhea" id="RHEA:63580"/>
        <dbReference type="ChEBI" id="CHEBI:15377"/>
        <dbReference type="ChEBI" id="CHEBI:16587"/>
        <dbReference type="ChEBI" id="CHEBI:43474"/>
        <dbReference type="ChEBI" id="CHEBI:147382"/>
    </reaction>
</comment>
<dbReference type="InterPro" id="IPR001452">
    <property type="entry name" value="SH3_domain"/>
</dbReference>
<dbReference type="RefSeq" id="XP_023935934.1">
    <property type="nucleotide sequence ID" value="XM_024080166.2"/>
</dbReference>
<dbReference type="SUPFAM" id="SSF53254">
    <property type="entry name" value="Phosphoglycerate mutase-like"/>
    <property type="match status" value="1"/>
</dbReference>
<sequence length="721" mass="80721">MYCFSKIFNNCKLIKLVNMANLPPRKISTSGKVSKQQGATPLEILLQMGFPRNRALKALAATGHRSVQLASDWLLTHVNDAYIDAEQPREYIFYANPTGQLLAQLQSFWQKSKATAWNGAHNFPPHITLVPFFKAKDDVCLQLAKSIKQTVEVVGQPPETPLKLESYISQNFMGLFISEEHSDYLKNIALQYAKQVSALVGAKVDTNQGLEGCIVTEEISNKSSNAEAQTKSLHLTLAYHFDVSAFEALKALVDQLDLTEPLHPEWELRLYSRDPRFSNHQVFRVMQGYAPVASDELELVVGDYVYIEEKQFDTSPDGWVYGTSWLTGVSGYLPAVYTRRTPDSDVWTLHRAISLKAPNNTDSKSESDSASNTETETASYSHEDAEKLGYEKSEETYQAWQKYWMAVTMNKIENVLTVTQGGGAVGKSNPNPGSGDKTVVPCKKSETSITNGLNKSRRWIFALRHGERVDLTYGSWVPFCFDENGTYVRKDLNMPLTLVERAGGAEEYVRDCPLTRVGQLQARLVGEGLRLAGVSVTHVYSSSALRSVETAHHFLKGLEADPSVKIKVDPGLFEYKGWHLNKGLAKYMTPQELHKGGYNVDLEYKPYTVVDTTCAETIEDFYKRNELVMHSAVRDTEEEGGNVIFIGHASTLDTMAIAMRRLADERTDHPPYKVSKHLMRVPYCALGAVKDKPWEVVSPPCPPSMNSSSGRFDWKVLLDLD</sequence>
<protein>
    <recommendedName>
        <fullName evidence="8">Ecdysteroid-phosphate phosphatase</fullName>
    </recommendedName>
</protein>
<dbReference type="CDD" id="cd11791">
    <property type="entry name" value="SH3_UBASH3"/>
    <property type="match status" value="1"/>
</dbReference>
<feature type="region of interest" description="Disordered" evidence="10">
    <location>
        <begin position="358"/>
        <end position="387"/>
    </location>
</feature>
<evidence type="ECO:0000259" key="12">
    <source>
        <dbReference type="PROSITE" id="PS50030"/>
    </source>
</evidence>
<evidence type="ECO:0000256" key="6">
    <source>
        <dbReference type="ARBA" id="ARBA00051991"/>
    </source>
</evidence>
<evidence type="ECO:0000256" key="9">
    <source>
        <dbReference type="PROSITE-ProRule" id="PRU00192"/>
    </source>
</evidence>
<dbReference type="PANTHER" id="PTHR16469">
    <property type="entry name" value="UBIQUITIN-ASSOCIATED AND SH3 DOMAIN-CONTAINING BA-RELATED"/>
    <property type="match status" value="1"/>
</dbReference>
<keyword evidence="2 9" id="KW-0728">SH3 domain</keyword>
<dbReference type="PROSITE" id="PS50002">
    <property type="entry name" value="SH3"/>
    <property type="match status" value="1"/>
</dbReference>
<keyword evidence="13" id="KW-1185">Reference proteome</keyword>
<dbReference type="CDD" id="cd07067">
    <property type="entry name" value="HP_PGM_like"/>
    <property type="match status" value="1"/>
</dbReference>
<comment type="subcellular location">
    <subcellularLocation>
        <location evidence="1">Cytoplasm</location>
        <location evidence="1">Cytosol</location>
    </subcellularLocation>
</comment>
<dbReference type="FunFam" id="1.10.8.10:FF:000053">
    <property type="entry name" value="Ubiquitin-associated and SH3 domain-containing, A"/>
    <property type="match status" value="1"/>
</dbReference>
<organism evidence="13 14">
    <name type="scientific">Bicyclus anynana</name>
    <name type="common">Squinting bush brown butterfly</name>
    <dbReference type="NCBI Taxonomy" id="110368"/>
    <lineage>
        <taxon>Eukaryota</taxon>
        <taxon>Metazoa</taxon>
        <taxon>Ecdysozoa</taxon>
        <taxon>Arthropoda</taxon>
        <taxon>Hexapoda</taxon>
        <taxon>Insecta</taxon>
        <taxon>Pterygota</taxon>
        <taxon>Neoptera</taxon>
        <taxon>Endopterygota</taxon>
        <taxon>Lepidoptera</taxon>
        <taxon>Glossata</taxon>
        <taxon>Ditrysia</taxon>
        <taxon>Papilionoidea</taxon>
        <taxon>Nymphalidae</taxon>
        <taxon>Satyrinae</taxon>
        <taxon>Satyrini</taxon>
        <taxon>Mycalesina</taxon>
        <taxon>Bicyclus</taxon>
    </lineage>
</organism>
<reference evidence="14" key="1">
    <citation type="submission" date="2025-08" db="UniProtKB">
        <authorList>
            <consortium name="RefSeq"/>
        </authorList>
    </citation>
    <scope>IDENTIFICATION</scope>
</reference>
<dbReference type="GeneID" id="112044346"/>
<dbReference type="SMART" id="SM00165">
    <property type="entry name" value="UBA"/>
    <property type="match status" value="1"/>
</dbReference>
<dbReference type="InterPro" id="IPR015940">
    <property type="entry name" value="UBA"/>
</dbReference>
<proteinExistence type="predicted"/>
<feature type="compositionally biased region" description="Polar residues" evidence="10">
    <location>
        <begin position="358"/>
        <end position="380"/>
    </location>
</feature>
<dbReference type="SMART" id="SM00326">
    <property type="entry name" value="SH3"/>
    <property type="match status" value="1"/>
</dbReference>
<keyword evidence="4" id="KW-0904">Protein phosphatase</keyword>
<dbReference type="InterPro" id="IPR036028">
    <property type="entry name" value="SH3-like_dom_sf"/>
</dbReference>
<dbReference type="KEGG" id="bany:112044346"/>
<evidence type="ECO:0000256" key="3">
    <source>
        <dbReference type="ARBA" id="ARBA00022490"/>
    </source>
</evidence>
<feature type="domain" description="UBA" evidence="12">
    <location>
        <begin position="32"/>
        <end position="77"/>
    </location>
</feature>
<feature type="domain" description="SH3" evidence="11">
    <location>
        <begin position="278"/>
        <end position="343"/>
    </location>
</feature>